<dbReference type="Proteomes" id="UP000005408">
    <property type="component" value="Unassembled WGS sequence"/>
</dbReference>
<feature type="region of interest" description="Disordered" evidence="1">
    <location>
        <begin position="177"/>
        <end position="203"/>
    </location>
</feature>
<evidence type="ECO:0000256" key="1">
    <source>
        <dbReference type="SAM" id="MobiDB-lite"/>
    </source>
</evidence>
<dbReference type="EnsemblMetazoa" id="G33459.1">
    <property type="protein sequence ID" value="G33459.1:cds"/>
    <property type="gene ID" value="G33459"/>
</dbReference>
<reference evidence="2" key="1">
    <citation type="submission" date="2022-08" db="UniProtKB">
        <authorList>
            <consortium name="EnsemblMetazoa"/>
        </authorList>
    </citation>
    <scope>IDENTIFICATION</scope>
    <source>
        <strain evidence="2">05x7-T-G4-1.051#20</strain>
    </source>
</reference>
<feature type="region of interest" description="Disordered" evidence="1">
    <location>
        <begin position="1"/>
        <end position="90"/>
    </location>
</feature>
<protein>
    <submittedName>
        <fullName evidence="2">Uncharacterized protein</fullName>
    </submittedName>
</protein>
<dbReference type="InterPro" id="IPR043502">
    <property type="entry name" value="DNA/RNA_pol_sf"/>
</dbReference>
<feature type="compositionally biased region" description="Basic and acidic residues" evidence="1">
    <location>
        <begin position="1"/>
        <end position="10"/>
    </location>
</feature>
<accession>A0A8W8MNX8</accession>
<keyword evidence="3" id="KW-1185">Reference proteome</keyword>
<dbReference type="Gene3D" id="3.10.10.10">
    <property type="entry name" value="HIV Type 1 Reverse Transcriptase, subunit A, domain 1"/>
    <property type="match status" value="1"/>
</dbReference>
<sequence>MYESSPRETGVHFLHPSIHAHAPQQPNGPPPRDPSPDYGRTQAPAGPPSLLTRQHRPPFALPTQPLPHPVTTTSRRTLRSHDDRPPAPRSLARVTVNPGYVMAIEVFISSSLKGAHVLLEPSQQLPKLGLAGAKCLVDILNNEIHYMQVINPTTDPITLSANTCIASATVVNPDTVLSLDNPEPSNTDSDPKPPQGCPIDFDLSDSDLNPTQKLILLAFLNKHRSVFATELSELGNCAVQSHRIETGDEFPVRQRFYRQSPEVNAEMNRQLEEMLEVNIIEESTSMWQSPVVMPNKLILKKQWKKFKLLYQLLPT</sequence>
<proteinExistence type="predicted"/>
<evidence type="ECO:0000313" key="3">
    <source>
        <dbReference type="Proteomes" id="UP000005408"/>
    </source>
</evidence>
<dbReference type="SUPFAM" id="SSF56672">
    <property type="entry name" value="DNA/RNA polymerases"/>
    <property type="match status" value="1"/>
</dbReference>
<dbReference type="AlphaFoldDB" id="A0A8W8MNX8"/>
<name>A0A8W8MNX8_MAGGI</name>
<evidence type="ECO:0000313" key="2">
    <source>
        <dbReference type="EnsemblMetazoa" id="G33459.1:cds"/>
    </source>
</evidence>
<organism evidence="2 3">
    <name type="scientific">Magallana gigas</name>
    <name type="common">Pacific oyster</name>
    <name type="synonym">Crassostrea gigas</name>
    <dbReference type="NCBI Taxonomy" id="29159"/>
    <lineage>
        <taxon>Eukaryota</taxon>
        <taxon>Metazoa</taxon>
        <taxon>Spiralia</taxon>
        <taxon>Lophotrochozoa</taxon>
        <taxon>Mollusca</taxon>
        <taxon>Bivalvia</taxon>
        <taxon>Autobranchia</taxon>
        <taxon>Pteriomorphia</taxon>
        <taxon>Ostreida</taxon>
        <taxon>Ostreoidea</taxon>
        <taxon>Ostreidae</taxon>
        <taxon>Magallana</taxon>
    </lineage>
</organism>